<feature type="domain" description="THIF-type NAD/FAD binding fold" evidence="2">
    <location>
        <begin position="8"/>
        <end position="271"/>
    </location>
</feature>
<dbReference type="InterPro" id="IPR000594">
    <property type="entry name" value="ThiF_NAD_FAD-bd"/>
</dbReference>
<comment type="caution">
    <text evidence="3">The sequence shown here is derived from an EMBL/GenBank/DDBJ whole genome shotgun (WGS) entry which is preliminary data.</text>
</comment>
<dbReference type="PANTHER" id="PTHR43267:SF1">
    <property type="entry name" value="TRNA THREONYLCARBAMOYLADENOSINE DEHYDRATASE"/>
    <property type="match status" value="1"/>
</dbReference>
<proteinExistence type="predicted"/>
<dbReference type="GO" id="GO:0061504">
    <property type="term" value="P:cyclic threonylcarbamoyladenosine biosynthetic process"/>
    <property type="evidence" value="ECO:0007669"/>
    <property type="project" value="TreeGrafter"/>
</dbReference>
<dbReference type="STRING" id="67003.A0A1X0NJ23"/>
<gene>
    <name evidence="3" type="ORF">TM35_000431490</name>
</gene>
<evidence type="ECO:0000313" key="4">
    <source>
        <dbReference type="Proteomes" id="UP000192257"/>
    </source>
</evidence>
<dbReference type="Gene3D" id="3.40.50.720">
    <property type="entry name" value="NAD(P)-binding Rossmann-like Domain"/>
    <property type="match status" value="1"/>
</dbReference>
<dbReference type="GO" id="GO:0008641">
    <property type="term" value="F:ubiquitin-like modifier activating enzyme activity"/>
    <property type="evidence" value="ECO:0007669"/>
    <property type="project" value="InterPro"/>
</dbReference>
<evidence type="ECO:0000256" key="1">
    <source>
        <dbReference type="SAM" id="MobiDB-lite"/>
    </source>
</evidence>
<dbReference type="SUPFAM" id="SSF69572">
    <property type="entry name" value="Activating enzymes of the ubiquitin-like proteins"/>
    <property type="match status" value="1"/>
</dbReference>
<dbReference type="PANTHER" id="PTHR43267">
    <property type="entry name" value="TRNA THREONYLCARBAMOYLADENOSINE DEHYDRATASE"/>
    <property type="match status" value="1"/>
</dbReference>
<dbReference type="InterPro" id="IPR035985">
    <property type="entry name" value="Ubiquitin-activating_enz"/>
</dbReference>
<evidence type="ECO:0000259" key="2">
    <source>
        <dbReference type="Pfam" id="PF00899"/>
    </source>
</evidence>
<protein>
    <submittedName>
        <fullName evidence="3">Ubiquitin-activating enzyme</fullName>
    </submittedName>
</protein>
<keyword evidence="4" id="KW-1185">Reference proteome</keyword>
<dbReference type="Proteomes" id="UP000192257">
    <property type="component" value="Unassembled WGS sequence"/>
</dbReference>
<feature type="region of interest" description="Disordered" evidence="1">
    <location>
        <begin position="260"/>
        <end position="291"/>
    </location>
</feature>
<dbReference type="Pfam" id="PF00899">
    <property type="entry name" value="ThiF"/>
    <property type="match status" value="1"/>
</dbReference>
<dbReference type="GO" id="GO:0061503">
    <property type="term" value="F:tRNA threonylcarbamoyladenosine dehydratase"/>
    <property type="evidence" value="ECO:0007669"/>
    <property type="project" value="TreeGrafter"/>
</dbReference>
<dbReference type="VEuPathDB" id="TriTrypDB:TM35_000431490"/>
<evidence type="ECO:0000313" key="3">
    <source>
        <dbReference type="EMBL" id="ORC84581.1"/>
    </source>
</evidence>
<dbReference type="OrthoDB" id="206053at2759"/>
<dbReference type="InterPro" id="IPR045886">
    <property type="entry name" value="ThiF/MoeB/HesA"/>
</dbReference>
<dbReference type="RefSeq" id="XP_028878647.1">
    <property type="nucleotide sequence ID" value="XM_029030048.1"/>
</dbReference>
<dbReference type="GeneID" id="39989828"/>
<dbReference type="AlphaFoldDB" id="A0A1X0NJ23"/>
<accession>A0A1X0NJ23</accession>
<feature type="region of interest" description="Disordered" evidence="1">
    <location>
        <begin position="195"/>
        <end position="218"/>
    </location>
</feature>
<sequence length="291" mass="32077">MSNAAIYERTHILVGDEGLERLRAANIFLAGVGGVGGHCAEALVRGGVGRLTICDHDVVSNTNKNRQLVALDSTVGESKVAVLARRLHDINAHCSITALEALLLPEDVEDILTRQAYDYVVDCIDSVECKVALLAGAVRLGIRTYTSCGAGSRLDPSRVTTGDLFATENDALARCCRNELRKRGVRPGSIIAVHSTETARKPLQPQRQESGGRDRAINGTISYMPPLFGLLLAAAVMRHVLDPAQQEKEFKQQLKKILKKEKKEELERHNNRNRKDDKDKRSKHELKEEAK</sequence>
<dbReference type="CDD" id="cd00755">
    <property type="entry name" value="YgdL_like"/>
    <property type="match status" value="1"/>
</dbReference>
<organism evidence="3 4">
    <name type="scientific">Trypanosoma theileri</name>
    <dbReference type="NCBI Taxonomy" id="67003"/>
    <lineage>
        <taxon>Eukaryota</taxon>
        <taxon>Discoba</taxon>
        <taxon>Euglenozoa</taxon>
        <taxon>Kinetoplastea</taxon>
        <taxon>Metakinetoplastina</taxon>
        <taxon>Trypanosomatida</taxon>
        <taxon>Trypanosomatidae</taxon>
        <taxon>Trypanosoma</taxon>
    </lineage>
</organism>
<reference evidence="3 4" key="1">
    <citation type="submission" date="2017-03" db="EMBL/GenBank/DDBJ databases">
        <title>An alternative strategy for trypanosome survival in the mammalian bloodstream revealed through genome and transcriptome analysis of the ubiquitous bovine parasite Trypanosoma (Megatrypanum) theileri.</title>
        <authorList>
            <person name="Kelly S."/>
            <person name="Ivens A."/>
            <person name="Mott A."/>
            <person name="O'Neill E."/>
            <person name="Emms D."/>
            <person name="Macleod O."/>
            <person name="Voorheis P."/>
            <person name="Matthews J."/>
            <person name="Matthews K."/>
            <person name="Carrington M."/>
        </authorList>
    </citation>
    <scope>NUCLEOTIDE SEQUENCE [LARGE SCALE GENOMIC DNA]</scope>
    <source>
        <strain evidence="3">Edinburgh</strain>
    </source>
</reference>
<dbReference type="EMBL" id="NBCO01000043">
    <property type="protein sequence ID" value="ORC84581.1"/>
    <property type="molecule type" value="Genomic_DNA"/>
</dbReference>
<feature type="compositionally biased region" description="Basic and acidic residues" evidence="1">
    <location>
        <begin position="261"/>
        <end position="291"/>
    </location>
</feature>
<name>A0A1X0NJ23_9TRYP</name>